<dbReference type="Proteomes" id="UP001589667">
    <property type="component" value="Unassembled WGS sequence"/>
</dbReference>
<keyword evidence="1" id="KW-0732">Signal</keyword>
<evidence type="ECO:0000313" key="3">
    <source>
        <dbReference type="Proteomes" id="UP001589667"/>
    </source>
</evidence>
<accession>A0ABV5SMQ5</accession>
<keyword evidence="3" id="KW-1185">Reference proteome</keyword>
<evidence type="ECO:0000256" key="1">
    <source>
        <dbReference type="SAM" id="SignalP"/>
    </source>
</evidence>
<dbReference type="PROSITE" id="PS51257">
    <property type="entry name" value="PROKAR_LIPOPROTEIN"/>
    <property type="match status" value="1"/>
</dbReference>
<feature type="signal peptide" evidence="1">
    <location>
        <begin position="1"/>
        <end position="17"/>
    </location>
</feature>
<name>A0ABV5SMQ5_9MICO</name>
<proteinExistence type="predicted"/>
<comment type="caution">
    <text evidence="2">The sequence shown here is derived from an EMBL/GenBank/DDBJ whole genome shotgun (WGS) entry which is preliminary data.</text>
</comment>
<organism evidence="2 3">
    <name type="scientific">Agromyces lapidis</name>
    <dbReference type="NCBI Taxonomy" id="279574"/>
    <lineage>
        <taxon>Bacteria</taxon>
        <taxon>Bacillati</taxon>
        <taxon>Actinomycetota</taxon>
        <taxon>Actinomycetes</taxon>
        <taxon>Micrococcales</taxon>
        <taxon>Microbacteriaceae</taxon>
        <taxon>Agromyces</taxon>
    </lineage>
</organism>
<reference evidence="2 3" key="1">
    <citation type="submission" date="2024-09" db="EMBL/GenBank/DDBJ databases">
        <authorList>
            <person name="Sun Q."/>
            <person name="Mori K."/>
        </authorList>
    </citation>
    <scope>NUCLEOTIDE SEQUENCE [LARGE SCALE GENOMIC DNA]</scope>
    <source>
        <strain evidence="2 3">JCM 14321</strain>
    </source>
</reference>
<feature type="chain" id="PRO_5046044218" evidence="1">
    <location>
        <begin position="18"/>
        <end position="153"/>
    </location>
</feature>
<sequence>MRARSFRMLLGGAVVLAALTGCTPPTTEGTEMKIDATAIERELESIDGVASATIGTASTGTPGSYRLSAKIELDEQGDAALGEVLLGAVHAVEAGADGFTTYAFYVAAPDPAGGDAPAEQRLNDRRSEIPIDVGAYRGSGLVFTEEELAEAAG</sequence>
<evidence type="ECO:0000313" key="2">
    <source>
        <dbReference type="EMBL" id="MFB9641628.1"/>
    </source>
</evidence>
<dbReference type="EMBL" id="JBHMBL010000001">
    <property type="protein sequence ID" value="MFB9641628.1"/>
    <property type="molecule type" value="Genomic_DNA"/>
</dbReference>
<gene>
    <name evidence="2" type="ORF">ACFFQV_04915</name>
</gene>
<dbReference type="RefSeq" id="WP_157423208.1">
    <property type="nucleotide sequence ID" value="NZ_BAAANI010000006.1"/>
</dbReference>
<protein>
    <submittedName>
        <fullName evidence="2">Uncharacterized protein</fullName>
    </submittedName>
</protein>